<dbReference type="NCBIfam" id="TIGR00095">
    <property type="entry name" value="16S rRNA (guanine(966)-N(2))-methyltransferase RsmD"/>
    <property type="match status" value="1"/>
</dbReference>
<dbReference type="GO" id="GO:0008168">
    <property type="term" value="F:methyltransferase activity"/>
    <property type="evidence" value="ECO:0007669"/>
    <property type="project" value="UniProtKB-KW"/>
</dbReference>
<dbReference type="RefSeq" id="WP_090290224.1">
    <property type="nucleotide sequence ID" value="NZ_FNCK01000008.1"/>
</dbReference>
<dbReference type="PIRSF" id="PIRSF004553">
    <property type="entry name" value="CHP00095"/>
    <property type="match status" value="1"/>
</dbReference>
<sequence length="187" mass="21107">MRVIAGNYRSRPLKAVPGKNTRPTTDKIKESMFNLLATALPINGFCLDFYAGSGALAIESVSRGMAGAVLCEKDRRALSTIKENLKMTREEDKFTLLGGNNRSKLSDWAMQSKQRFDLVFLDPPYAESQVEQDLNWLIKNELLNLHCLVVCEADEKHVLNEIPGFVQLKHKKYGITVVQIYEFQGKV</sequence>
<dbReference type="InterPro" id="IPR029063">
    <property type="entry name" value="SAM-dependent_MTases_sf"/>
</dbReference>
<dbReference type="AlphaFoldDB" id="A0A1G7U583"/>
<evidence type="ECO:0000256" key="1">
    <source>
        <dbReference type="ARBA" id="ARBA00022603"/>
    </source>
</evidence>
<evidence type="ECO:0000313" key="3">
    <source>
        <dbReference type="EMBL" id="SDG42548.1"/>
    </source>
</evidence>
<keyword evidence="2 3" id="KW-0808">Transferase</keyword>
<dbReference type="PANTHER" id="PTHR43542">
    <property type="entry name" value="METHYLTRANSFERASE"/>
    <property type="match status" value="1"/>
</dbReference>
<dbReference type="PROSITE" id="PS00092">
    <property type="entry name" value="N6_MTASE"/>
    <property type="match status" value="1"/>
</dbReference>
<dbReference type="Pfam" id="PF03602">
    <property type="entry name" value="Cons_hypoth95"/>
    <property type="match status" value="1"/>
</dbReference>
<name>A0A1G7U583_9LACT</name>
<organism evidence="3 4">
    <name type="scientific">Facklamia miroungae</name>
    <dbReference type="NCBI Taxonomy" id="120956"/>
    <lineage>
        <taxon>Bacteria</taxon>
        <taxon>Bacillati</taxon>
        <taxon>Bacillota</taxon>
        <taxon>Bacilli</taxon>
        <taxon>Lactobacillales</taxon>
        <taxon>Aerococcaceae</taxon>
        <taxon>Facklamia</taxon>
    </lineage>
</organism>
<protein>
    <submittedName>
        <fullName evidence="3">16S rRNA (Guanine966-N2)-methyltransferase</fullName>
    </submittedName>
</protein>
<accession>A0A1G7U583</accession>
<dbReference type="SUPFAM" id="SSF53335">
    <property type="entry name" value="S-adenosyl-L-methionine-dependent methyltransferases"/>
    <property type="match status" value="1"/>
</dbReference>
<dbReference type="InterPro" id="IPR002052">
    <property type="entry name" value="DNA_methylase_N6_adenine_CS"/>
</dbReference>
<keyword evidence="4" id="KW-1185">Reference proteome</keyword>
<evidence type="ECO:0000256" key="2">
    <source>
        <dbReference type="ARBA" id="ARBA00022679"/>
    </source>
</evidence>
<dbReference type="Proteomes" id="UP000199708">
    <property type="component" value="Unassembled WGS sequence"/>
</dbReference>
<dbReference type="PANTHER" id="PTHR43542:SF1">
    <property type="entry name" value="METHYLTRANSFERASE"/>
    <property type="match status" value="1"/>
</dbReference>
<dbReference type="InterPro" id="IPR004398">
    <property type="entry name" value="RNA_MeTrfase_RsmD"/>
</dbReference>
<proteinExistence type="predicted"/>
<gene>
    <name evidence="3" type="ORF">SAMN05421791_10863</name>
</gene>
<dbReference type="CDD" id="cd02440">
    <property type="entry name" value="AdoMet_MTases"/>
    <property type="match status" value="1"/>
</dbReference>
<reference evidence="3 4" key="1">
    <citation type="submission" date="2016-10" db="EMBL/GenBank/DDBJ databases">
        <authorList>
            <person name="de Groot N.N."/>
        </authorList>
    </citation>
    <scope>NUCLEOTIDE SEQUENCE [LARGE SCALE GENOMIC DNA]</scope>
    <source>
        <strain evidence="3 4">ATCC BAA-466</strain>
    </source>
</reference>
<dbReference type="Gene3D" id="3.40.50.150">
    <property type="entry name" value="Vaccinia Virus protein VP39"/>
    <property type="match status" value="1"/>
</dbReference>
<evidence type="ECO:0000313" key="4">
    <source>
        <dbReference type="Proteomes" id="UP000199708"/>
    </source>
</evidence>
<dbReference type="EMBL" id="FNCK01000008">
    <property type="protein sequence ID" value="SDG42548.1"/>
    <property type="molecule type" value="Genomic_DNA"/>
</dbReference>
<dbReference type="GO" id="GO:0031167">
    <property type="term" value="P:rRNA methylation"/>
    <property type="evidence" value="ECO:0007669"/>
    <property type="project" value="InterPro"/>
</dbReference>
<dbReference type="OrthoDB" id="9803017at2"/>
<keyword evidence="1 3" id="KW-0489">Methyltransferase</keyword>
<dbReference type="STRING" id="120956.SAMN05421791_10863"/>
<dbReference type="GO" id="GO:0003676">
    <property type="term" value="F:nucleic acid binding"/>
    <property type="evidence" value="ECO:0007669"/>
    <property type="project" value="InterPro"/>
</dbReference>